<name>A0A5B0MHN6_PUCGR</name>
<evidence type="ECO:0000313" key="1">
    <source>
        <dbReference type="EMBL" id="KAA1075683.1"/>
    </source>
</evidence>
<sequence>MHSKSCVSGSDKPSCPSQACRIYKTYVDLVPMACSARDGDSEQVSIAGRKFFRRGVEIKPSYRSIPQLGFFRLDGKTRCKYAYFPFTS</sequence>
<dbReference type="EMBL" id="VDEP01000472">
    <property type="protein sequence ID" value="KAA1075683.1"/>
    <property type="molecule type" value="Genomic_DNA"/>
</dbReference>
<reference evidence="1 2" key="1">
    <citation type="submission" date="2019-05" db="EMBL/GenBank/DDBJ databases">
        <title>Emergence of the Ug99 lineage of the wheat stem rust pathogen through somatic hybridization.</title>
        <authorList>
            <person name="Li F."/>
            <person name="Upadhyaya N.M."/>
            <person name="Sperschneider J."/>
            <person name="Matny O."/>
            <person name="Nguyen-Phuc H."/>
            <person name="Mago R."/>
            <person name="Raley C."/>
            <person name="Miller M.E."/>
            <person name="Silverstein K.A.T."/>
            <person name="Henningsen E."/>
            <person name="Hirsch C.D."/>
            <person name="Visser B."/>
            <person name="Pretorius Z.A."/>
            <person name="Steffenson B.J."/>
            <person name="Schwessinger B."/>
            <person name="Dodds P.N."/>
            <person name="Figueroa M."/>
        </authorList>
    </citation>
    <scope>NUCLEOTIDE SEQUENCE [LARGE SCALE GENOMIC DNA]</scope>
    <source>
        <strain evidence="1 2">Ug99</strain>
    </source>
</reference>
<gene>
    <name evidence="1" type="ORF">PGTUg99_034656</name>
</gene>
<comment type="caution">
    <text evidence="1">The sequence shown here is derived from an EMBL/GenBank/DDBJ whole genome shotgun (WGS) entry which is preliminary data.</text>
</comment>
<evidence type="ECO:0000313" key="2">
    <source>
        <dbReference type="Proteomes" id="UP000325313"/>
    </source>
</evidence>
<organism evidence="1 2">
    <name type="scientific">Puccinia graminis f. sp. tritici</name>
    <dbReference type="NCBI Taxonomy" id="56615"/>
    <lineage>
        <taxon>Eukaryota</taxon>
        <taxon>Fungi</taxon>
        <taxon>Dikarya</taxon>
        <taxon>Basidiomycota</taxon>
        <taxon>Pucciniomycotina</taxon>
        <taxon>Pucciniomycetes</taxon>
        <taxon>Pucciniales</taxon>
        <taxon>Pucciniaceae</taxon>
        <taxon>Puccinia</taxon>
    </lineage>
</organism>
<dbReference type="Proteomes" id="UP000325313">
    <property type="component" value="Unassembled WGS sequence"/>
</dbReference>
<protein>
    <submittedName>
        <fullName evidence="1">Uncharacterized protein</fullName>
    </submittedName>
</protein>
<dbReference type="AlphaFoldDB" id="A0A5B0MHN6"/>
<accession>A0A5B0MHN6</accession>
<proteinExistence type="predicted"/>